<dbReference type="Proteomes" id="UP001519343">
    <property type="component" value="Unassembled WGS sequence"/>
</dbReference>
<dbReference type="Pfam" id="PF13625">
    <property type="entry name" value="Helicase_C_3"/>
    <property type="match status" value="1"/>
</dbReference>
<dbReference type="PROSITE" id="PS51194">
    <property type="entry name" value="HELICASE_CTER"/>
    <property type="match status" value="1"/>
</dbReference>
<dbReference type="PANTHER" id="PTHR11274">
    <property type="entry name" value="RAD25/XP-B DNA REPAIR HELICASE"/>
    <property type="match status" value="1"/>
</dbReference>
<dbReference type="InterPro" id="IPR006935">
    <property type="entry name" value="Helicase/UvrB_N"/>
</dbReference>
<evidence type="ECO:0000259" key="10">
    <source>
        <dbReference type="PROSITE" id="PS51192"/>
    </source>
</evidence>
<comment type="catalytic activity">
    <reaction evidence="9">
        <text>ATP + H2O = ADP + phosphate + H(+)</text>
        <dbReference type="Rhea" id="RHEA:13065"/>
        <dbReference type="ChEBI" id="CHEBI:15377"/>
        <dbReference type="ChEBI" id="CHEBI:15378"/>
        <dbReference type="ChEBI" id="CHEBI:30616"/>
        <dbReference type="ChEBI" id="CHEBI:43474"/>
        <dbReference type="ChEBI" id="CHEBI:456216"/>
        <dbReference type="EC" id="5.6.2.4"/>
    </reaction>
</comment>
<evidence type="ECO:0000256" key="4">
    <source>
        <dbReference type="ARBA" id="ARBA00022806"/>
    </source>
</evidence>
<evidence type="ECO:0000256" key="1">
    <source>
        <dbReference type="ARBA" id="ARBA00006637"/>
    </source>
</evidence>
<dbReference type="EC" id="5.6.2.4" evidence="8"/>
<dbReference type="InterPro" id="IPR027417">
    <property type="entry name" value="P-loop_NTPase"/>
</dbReference>
<dbReference type="InterPro" id="IPR032830">
    <property type="entry name" value="XPB/Ssl2_N"/>
</dbReference>
<dbReference type="InterPro" id="IPR001650">
    <property type="entry name" value="Helicase_C-like"/>
</dbReference>
<dbReference type="InterPro" id="IPR032438">
    <property type="entry name" value="ERCC3_RAD25_C"/>
</dbReference>
<keyword evidence="6" id="KW-0413">Isomerase</keyword>
<dbReference type="InterPro" id="IPR050615">
    <property type="entry name" value="ATP-dep_DNA_Helicase"/>
</dbReference>
<keyword evidence="2" id="KW-0547">Nucleotide-binding</keyword>
<comment type="similarity">
    <text evidence="1">Belongs to the helicase family. RAD25/XPB subfamily.</text>
</comment>
<dbReference type="RefSeq" id="WP_209811499.1">
    <property type="nucleotide sequence ID" value="NZ_JAGGKT010000011.1"/>
</dbReference>
<evidence type="ECO:0000256" key="3">
    <source>
        <dbReference type="ARBA" id="ARBA00022801"/>
    </source>
</evidence>
<name>A0ABS4GUE2_9BACL</name>
<dbReference type="SMART" id="SM00487">
    <property type="entry name" value="DEXDc"/>
    <property type="match status" value="1"/>
</dbReference>
<dbReference type="Gene3D" id="3.40.50.300">
    <property type="entry name" value="P-loop containing nucleotide triphosphate hydrolases"/>
    <property type="match status" value="2"/>
</dbReference>
<organism evidence="12 13">
    <name type="scientific">Ammoniphilus resinae</name>
    <dbReference type="NCBI Taxonomy" id="861532"/>
    <lineage>
        <taxon>Bacteria</taxon>
        <taxon>Bacillati</taxon>
        <taxon>Bacillota</taxon>
        <taxon>Bacilli</taxon>
        <taxon>Bacillales</taxon>
        <taxon>Paenibacillaceae</taxon>
        <taxon>Aneurinibacillus group</taxon>
        <taxon>Ammoniphilus</taxon>
    </lineage>
</organism>
<sequence>MEIKPKNPLIVQSDRTLLLEVLNPKFEEARNAISPFAELVKSPEYIHTYRITSLSIWNAAATGLEAGDMCTALVRFSKFGVSEALLHEIREYAGRYGLLKLVKRNEKLWLESSSTFVLQEILAYRDIRRFLGEERTEYEVEILPSSRGTLKTELIRLGYPVQDLAGYLEGTPLSIRLENTELRLYQQQAVDAYYVDGSVYGGNGVLVLPCGAGKTVIAIASMAKIGMETLVLTSNVTSVRQWIKELQQRTNLGVDEVGEYTAAAKEVKPITVTTYQMLTYRDQKDGDYKHINLFNQRNWGLIIYDEVHLLPAPVFRMTADIQAKRRLGLTATLVREDGCEEEVFTLVGPKKYDIPWKDLEKSGWIAKAQCSEIRVSMPFPLREEYIYSTNRQKFRVAAENPEKKKIIKEIVSRHKDDQILIIGQYVEQLQAIADDLQIPLITGKTPQGLRDQLYEAFRKKDVKQLIVSKVANFAVDLPDANVALQISGTFGSRQEEAQRLGRILRPKTGSNQSHFYSIVTKESKEEEFSQKRQTFLVEQGYQYRILDAESFFK</sequence>
<proteinExistence type="inferred from homology"/>
<keyword evidence="5" id="KW-0067">ATP-binding</keyword>
<keyword evidence="13" id="KW-1185">Reference proteome</keyword>
<dbReference type="CDD" id="cd18789">
    <property type="entry name" value="SF2_C_XPB"/>
    <property type="match status" value="1"/>
</dbReference>
<dbReference type="PANTHER" id="PTHR11274:SF0">
    <property type="entry name" value="GENERAL TRANSCRIPTION AND DNA REPAIR FACTOR IIH HELICASE SUBUNIT XPB"/>
    <property type="match status" value="1"/>
</dbReference>
<evidence type="ECO:0000259" key="11">
    <source>
        <dbReference type="PROSITE" id="PS51194"/>
    </source>
</evidence>
<feature type="domain" description="Helicase C-terminal" evidence="11">
    <location>
        <begin position="402"/>
        <end position="553"/>
    </location>
</feature>
<feature type="domain" description="Helicase ATP-binding" evidence="10">
    <location>
        <begin position="195"/>
        <end position="351"/>
    </location>
</feature>
<reference evidence="12 13" key="1">
    <citation type="submission" date="2021-03" db="EMBL/GenBank/DDBJ databases">
        <title>Genomic Encyclopedia of Type Strains, Phase IV (KMG-IV): sequencing the most valuable type-strain genomes for metagenomic binning, comparative biology and taxonomic classification.</title>
        <authorList>
            <person name="Goeker M."/>
        </authorList>
    </citation>
    <scope>NUCLEOTIDE SEQUENCE [LARGE SCALE GENOMIC DNA]</scope>
    <source>
        <strain evidence="12 13">DSM 24738</strain>
    </source>
</reference>
<keyword evidence="4" id="KW-0347">Helicase</keyword>
<dbReference type="Pfam" id="PF04851">
    <property type="entry name" value="ResIII"/>
    <property type="match status" value="1"/>
</dbReference>
<comment type="catalytic activity">
    <reaction evidence="7">
        <text>Couples ATP hydrolysis with the unwinding of duplex DNA by translocating in the 3'-5' direction.</text>
        <dbReference type="EC" id="5.6.2.4"/>
    </reaction>
</comment>
<dbReference type="GO" id="GO:0003678">
    <property type="term" value="F:DNA helicase activity"/>
    <property type="evidence" value="ECO:0007669"/>
    <property type="project" value="UniProtKB-EC"/>
</dbReference>
<evidence type="ECO:0000256" key="8">
    <source>
        <dbReference type="ARBA" id="ARBA00034808"/>
    </source>
</evidence>
<dbReference type="SUPFAM" id="SSF52540">
    <property type="entry name" value="P-loop containing nucleoside triphosphate hydrolases"/>
    <property type="match status" value="2"/>
</dbReference>
<evidence type="ECO:0000313" key="12">
    <source>
        <dbReference type="EMBL" id="MBP1933490.1"/>
    </source>
</evidence>
<dbReference type="Pfam" id="PF16203">
    <property type="entry name" value="ERCC3_RAD25_C"/>
    <property type="match status" value="1"/>
</dbReference>
<comment type="caution">
    <text evidence="12">The sequence shown here is derived from an EMBL/GenBank/DDBJ whole genome shotgun (WGS) entry which is preliminary data.</text>
</comment>
<accession>A0ABS4GUE2</accession>
<dbReference type="InterPro" id="IPR014001">
    <property type="entry name" value="Helicase_ATP-bd"/>
</dbReference>
<evidence type="ECO:0000256" key="9">
    <source>
        <dbReference type="ARBA" id="ARBA00048988"/>
    </source>
</evidence>
<dbReference type="SMART" id="SM00490">
    <property type="entry name" value="HELICc"/>
    <property type="match status" value="1"/>
</dbReference>
<dbReference type="GO" id="GO:0016787">
    <property type="term" value="F:hydrolase activity"/>
    <property type="evidence" value="ECO:0007669"/>
    <property type="project" value="UniProtKB-KW"/>
</dbReference>
<dbReference type="PROSITE" id="PS51192">
    <property type="entry name" value="HELICASE_ATP_BIND_1"/>
    <property type="match status" value="1"/>
</dbReference>
<evidence type="ECO:0000256" key="7">
    <source>
        <dbReference type="ARBA" id="ARBA00034617"/>
    </source>
</evidence>
<evidence type="ECO:0000256" key="5">
    <source>
        <dbReference type="ARBA" id="ARBA00022840"/>
    </source>
</evidence>
<dbReference type="NCBIfam" id="NF045503">
    <property type="entry name" value="repair_heli_XPB"/>
    <property type="match status" value="1"/>
</dbReference>
<evidence type="ECO:0000256" key="6">
    <source>
        <dbReference type="ARBA" id="ARBA00023235"/>
    </source>
</evidence>
<evidence type="ECO:0000256" key="2">
    <source>
        <dbReference type="ARBA" id="ARBA00022741"/>
    </source>
</evidence>
<keyword evidence="3 12" id="KW-0378">Hydrolase</keyword>
<evidence type="ECO:0000313" key="13">
    <source>
        <dbReference type="Proteomes" id="UP001519343"/>
    </source>
</evidence>
<gene>
    <name evidence="12" type="ORF">J2Z37_003503</name>
</gene>
<protein>
    <recommendedName>
        <fullName evidence="8">DNA 3'-5' helicase</fullName>
        <ecNumber evidence="8">5.6.2.4</ecNumber>
    </recommendedName>
</protein>
<dbReference type="EMBL" id="JAGGKT010000011">
    <property type="protein sequence ID" value="MBP1933490.1"/>
    <property type="molecule type" value="Genomic_DNA"/>
</dbReference>